<protein>
    <recommendedName>
        <fullName evidence="2">IrrE N-terminal-like domain-containing protein</fullName>
    </recommendedName>
</protein>
<organism evidence="1">
    <name type="scientific">marine sediment metagenome</name>
    <dbReference type="NCBI Taxonomy" id="412755"/>
    <lineage>
        <taxon>unclassified sequences</taxon>
        <taxon>metagenomes</taxon>
        <taxon>ecological metagenomes</taxon>
    </lineage>
</organism>
<name>A0A0F9UMI9_9ZZZZ</name>
<evidence type="ECO:0000313" key="1">
    <source>
        <dbReference type="EMBL" id="KKN54813.1"/>
    </source>
</evidence>
<dbReference type="EMBL" id="LAZR01000911">
    <property type="protein sequence ID" value="KKN54813.1"/>
    <property type="molecule type" value="Genomic_DNA"/>
</dbReference>
<sequence>MYFEHLKHSSEVSGFYEEADGLIYIASGLGKYEKECVFLHERMHRICHQGGCVCWGLDDDNYLAEVHAYTGEWEAVAAEDCHALTKAYFKSISSSLKKMEGDKKAWTANLKALRKVMRTKKFKIFQKKWSQR</sequence>
<proteinExistence type="predicted"/>
<dbReference type="AlphaFoldDB" id="A0A0F9UMI9"/>
<reference evidence="1" key="1">
    <citation type="journal article" date="2015" name="Nature">
        <title>Complex archaea that bridge the gap between prokaryotes and eukaryotes.</title>
        <authorList>
            <person name="Spang A."/>
            <person name="Saw J.H."/>
            <person name="Jorgensen S.L."/>
            <person name="Zaremba-Niedzwiedzka K."/>
            <person name="Martijn J."/>
            <person name="Lind A.E."/>
            <person name="van Eijk R."/>
            <person name="Schleper C."/>
            <person name="Guy L."/>
            <person name="Ettema T.J."/>
        </authorList>
    </citation>
    <scope>NUCLEOTIDE SEQUENCE</scope>
</reference>
<comment type="caution">
    <text evidence="1">The sequence shown here is derived from an EMBL/GenBank/DDBJ whole genome shotgun (WGS) entry which is preliminary data.</text>
</comment>
<gene>
    <name evidence="1" type="ORF">LCGC14_0588670</name>
</gene>
<accession>A0A0F9UMI9</accession>
<evidence type="ECO:0008006" key="2">
    <source>
        <dbReference type="Google" id="ProtNLM"/>
    </source>
</evidence>